<accession>A0A2N9AW43</accession>
<dbReference type="Proteomes" id="UP000233769">
    <property type="component" value="Chromosome tk0001"/>
</dbReference>
<proteinExistence type="predicted"/>
<evidence type="ECO:0000313" key="1">
    <source>
        <dbReference type="EMBL" id="SOR31556.1"/>
    </source>
</evidence>
<name>A0A2N9AW43_METEX</name>
<protein>
    <submittedName>
        <fullName evidence="1">Uncharacterized protein</fullName>
    </submittedName>
</protein>
<reference evidence="2" key="1">
    <citation type="submission" date="2017-10" db="EMBL/GenBank/DDBJ databases">
        <authorList>
            <person name="Regsiter A."/>
            <person name="William W."/>
        </authorList>
    </citation>
    <scope>NUCLEOTIDE SEQUENCE [LARGE SCALE GENOMIC DNA]</scope>
</reference>
<dbReference type="AlphaFoldDB" id="A0A2N9AW43"/>
<dbReference type="EMBL" id="LT962688">
    <property type="protein sequence ID" value="SOR31556.1"/>
    <property type="molecule type" value="Genomic_DNA"/>
</dbReference>
<evidence type="ECO:0000313" key="2">
    <source>
        <dbReference type="Proteomes" id="UP000233769"/>
    </source>
</evidence>
<sequence length="39" mass="4618">MRHNSANRVHRNRKLDLCVRSQALPSADYILTWSLLIRI</sequence>
<gene>
    <name evidence="1" type="ORF">TK0001_4971</name>
</gene>
<organism evidence="1 2">
    <name type="scientific">Methylorubrum extorquens</name>
    <name type="common">Methylobacterium dichloromethanicum</name>
    <name type="synonym">Methylobacterium extorquens</name>
    <dbReference type="NCBI Taxonomy" id="408"/>
    <lineage>
        <taxon>Bacteria</taxon>
        <taxon>Pseudomonadati</taxon>
        <taxon>Pseudomonadota</taxon>
        <taxon>Alphaproteobacteria</taxon>
        <taxon>Hyphomicrobiales</taxon>
        <taxon>Methylobacteriaceae</taxon>
        <taxon>Methylorubrum</taxon>
    </lineage>
</organism>